<dbReference type="EMBL" id="JAJOZI010000023">
    <property type="protein sequence ID" value="MCD7037672.1"/>
    <property type="molecule type" value="Genomic_DNA"/>
</dbReference>
<keyword evidence="2" id="KW-1185">Reference proteome</keyword>
<name>A0ABS8QPT7_9PSED</name>
<accession>A0ABS8QPT7</accession>
<gene>
    <name evidence="1" type="ORF">LRQ20_04915</name>
</gene>
<comment type="caution">
    <text evidence="1">The sequence shown here is derived from an EMBL/GenBank/DDBJ whole genome shotgun (WGS) entry which is preliminary data.</text>
</comment>
<reference evidence="1 2" key="1">
    <citation type="journal article" date="2022" name="Int. J. Syst. Evol. Microbiol.">
        <title>Pseudomonas petroselini sp. nov., a pathogen causing bacterial rot of parsley in Japan.</title>
        <authorList>
            <person name="Sawada H."/>
            <person name="Fujikawa T."/>
            <person name="Osada S."/>
            <person name="Satou M."/>
        </authorList>
    </citation>
    <scope>NUCLEOTIDE SEQUENCE [LARGE SCALE GENOMIC DNA]</scope>
    <source>
        <strain evidence="1 2">MAFF 311096</strain>
    </source>
</reference>
<proteinExistence type="predicted"/>
<reference evidence="1 2" key="2">
    <citation type="journal article" date="2023" name="Plant Pathol.">
        <title>Dismantling and reorganizing Pseudomonas marginalis sensu#lato.</title>
        <authorList>
            <person name="Sawada H."/>
            <person name="Fujikawa T."/>
            <person name="Satou M."/>
        </authorList>
    </citation>
    <scope>NUCLEOTIDE SEQUENCE [LARGE SCALE GENOMIC DNA]</scope>
    <source>
        <strain evidence="1 2">MAFF 311096</strain>
    </source>
</reference>
<evidence type="ECO:0000313" key="1">
    <source>
        <dbReference type="EMBL" id="MCD7037672.1"/>
    </source>
</evidence>
<protein>
    <submittedName>
        <fullName evidence="1">Uncharacterized protein</fullName>
    </submittedName>
</protein>
<organism evidence="1 2">
    <name type="scientific">Pseudomonas petroselini</name>
    <dbReference type="NCBI Taxonomy" id="2899822"/>
    <lineage>
        <taxon>Bacteria</taxon>
        <taxon>Pseudomonadati</taxon>
        <taxon>Pseudomonadota</taxon>
        <taxon>Gammaproteobacteria</taxon>
        <taxon>Pseudomonadales</taxon>
        <taxon>Pseudomonadaceae</taxon>
        <taxon>Pseudomonas</taxon>
    </lineage>
</organism>
<evidence type="ECO:0000313" key="2">
    <source>
        <dbReference type="Proteomes" id="UP001154922"/>
    </source>
</evidence>
<dbReference type="RefSeq" id="WP_231807850.1">
    <property type="nucleotide sequence ID" value="NZ_CP173614.1"/>
</dbReference>
<sequence length="75" mass="8200">MVKQCLLAHGHTCRGENLPFAQHLRDVLGLQIADGTAQIMKKSSLASTSPNNTLPVTDRQVTLSAYRRPPGNKDM</sequence>
<dbReference type="Proteomes" id="UP001154922">
    <property type="component" value="Unassembled WGS sequence"/>
</dbReference>